<feature type="region of interest" description="Disordered" evidence="2">
    <location>
        <begin position="120"/>
        <end position="142"/>
    </location>
</feature>
<evidence type="ECO:0000313" key="4">
    <source>
        <dbReference type="Proteomes" id="UP000263642"/>
    </source>
</evidence>
<gene>
    <name evidence="3" type="ORF">DIT97_31800</name>
</gene>
<proteinExistence type="inferred from homology"/>
<name>A0A3D3REW1_9PLAN</name>
<dbReference type="SUPFAM" id="SSF56954">
    <property type="entry name" value="Outer membrane efflux proteins (OEP)"/>
    <property type="match status" value="1"/>
</dbReference>
<reference evidence="3 4" key="1">
    <citation type="journal article" date="2018" name="Nat. Biotechnol.">
        <title>A standardized bacterial taxonomy based on genome phylogeny substantially revises the tree of life.</title>
        <authorList>
            <person name="Parks D.H."/>
            <person name="Chuvochina M."/>
            <person name="Waite D.W."/>
            <person name="Rinke C."/>
            <person name="Skarshewski A."/>
            <person name="Chaumeil P.A."/>
            <person name="Hugenholtz P."/>
        </authorList>
    </citation>
    <scope>NUCLEOTIDE SEQUENCE [LARGE SCALE GENOMIC DNA]</scope>
    <source>
        <strain evidence="3">UBA9375</strain>
    </source>
</reference>
<dbReference type="PANTHER" id="PTHR30203">
    <property type="entry name" value="OUTER MEMBRANE CATION EFFLUX PROTEIN"/>
    <property type="match status" value="1"/>
</dbReference>
<evidence type="ECO:0000313" key="3">
    <source>
        <dbReference type="EMBL" id="HCO27363.1"/>
    </source>
</evidence>
<dbReference type="Pfam" id="PF02321">
    <property type="entry name" value="OEP"/>
    <property type="match status" value="2"/>
</dbReference>
<evidence type="ECO:0008006" key="5">
    <source>
        <dbReference type="Google" id="ProtNLM"/>
    </source>
</evidence>
<dbReference type="Gene3D" id="1.20.1600.10">
    <property type="entry name" value="Outer membrane efflux proteins (OEP)"/>
    <property type="match status" value="1"/>
</dbReference>
<sequence>MDYEIRIIRFRRTVMHGMPEKLIKLSSFGSHSVRSFRLILIPTLLLTSCASDRGQMTAHQAGSIKEDRQMVGIKDSQSQAAQIAESTSEVEVNNFAETTHAESREKLTLTSYHEVFEGKIPPPVPPAGGPNVPETDSSENPLTPTSQTMTLEELEQIALSNNPTMALQRAEIEKERGNWTQAGLYPNPTVGYVNSTASSNGDTQSNGILVQQTFITAGKLDKAQATETYGIQTSQLQLDAQQMRVINDVRLRYYDVLGAQEQLKLVKEIAQLSQQTLDAAERLYKAGQVPRTDMLQAKAQNATVRASLTNAHTDFESAWQKLAVIVGCPELPVSQLMQPEEDLPEFDLESEWQRLLSESPQLLTAESQIGVARGQLASAEAVPVPDVTLQFVTDYNSIGDYATFNTLVALPLPLFNRNQGGIYNAVSEVNRSERELERVRLVLRDQLISSYRDYMLARNQAEQMRKEVLPELREALELMIKGYEKGQFSFLAVLNVQQSNFQSNLEYIDALNRAHRLAVEISGLQMTGGLNPATIGTAIQDAGGGGRLRAVQQQLQKQSNANLSNFAPAAL</sequence>
<dbReference type="PANTHER" id="PTHR30203:SF24">
    <property type="entry name" value="BLR4935 PROTEIN"/>
    <property type="match status" value="1"/>
</dbReference>
<dbReference type="EMBL" id="DQAY01000196">
    <property type="protein sequence ID" value="HCO27363.1"/>
    <property type="molecule type" value="Genomic_DNA"/>
</dbReference>
<evidence type="ECO:0000256" key="1">
    <source>
        <dbReference type="ARBA" id="ARBA00007613"/>
    </source>
</evidence>
<dbReference type="InterPro" id="IPR010131">
    <property type="entry name" value="MdtP/NodT-like"/>
</dbReference>
<evidence type="ECO:0000256" key="2">
    <source>
        <dbReference type="SAM" id="MobiDB-lite"/>
    </source>
</evidence>
<dbReference type="Proteomes" id="UP000263642">
    <property type="component" value="Unassembled WGS sequence"/>
</dbReference>
<comment type="similarity">
    <text evidence="1">Belongs to the outer membrane factor (OMF) (TC 1.B.17) family.</text>
</comment>
<accession>A0A3D3REW1</accession>
<dbReference type="InterPro" id="IPR003423">
    <property type="entry name" value="OMP_efflux"/>
</dbReference>
<organism evidence="3 4">
    <name type="scientific">Gimesia maris</name>
    <dbReference type="NCBI Taxonomy" id="122"/>
    <lineage>
        <taxon>Bacteria</taxon>
        <taxon>Pseudomonadati</taxon>
        <taxon>Planctomycetota</taxon>
        <taxon>Planctomycetia</taxon>
        <taxon>Planctomycetales</taxon>
        <taxon>Planctomycetaceae</taxon>
        <taxon>Gimesia</taxon>
    </lineage>
</organism>
<comment type="caution">
    <text evidence="3">The sequence shown here is derived from an EMBL/GenBank/DDBJ whole genome shotgun (WGS) entry which is preliminary data.</text>
</comment>
<dbReference type="GO" id="GO:0015562">
    <property type="term" value="F:efflux transmembrane transporter activity"/>
    <property type="evidence" value="ECO:0007669"/>
    <property type="project" value="InterPro"/>
</dbReference>
<protein>
    <recommendedName>
        <fullName evidence="5">Cobalt-zinc-cadmium resistance protein CzcC</fullName>
    </recommendedName>
</protein>
<dbReference type="AlphaFoldDB" id="A0A3D3REW1"/>